<accession>A0ACB8QAQ2</accession>
<comment type="caution">
    <text evidence="1">The sequence shown here is derived from an EMBL/GenBank/DDBJ whole genome shotgun (WGS) entry which is preliminary data.</text>
</comment>
<dbReference type="EMBL" id="MU273726">
    <property type="protein sequence ID" value="KAI0028755.1"/>
    <property type="molecule type" value="Genomic_DNA"/>
</dbReference>
<reference evidence="1" key="2">
    <citation type="journal article" date="2022" name="New Phytol.">
        <title>Evolutionary transition to the ectomycorrhizal habit in the genomes of a hyperdiverse lineage of mushroom-forming fungi.</title>
        <authorList>
            <person name="Looney B."/>
            <person name="Miyauchi S."/>
            <person name="Morin E."/>
            <person name="Drula E."/>
            <person name="Courty P.E."/>
            <person name="Kohler A."/>
            <person name="Kuo A."/>
            <person name="LaButti K."/>
            <person name="Pangilinan J."/>
            <person name="Lipzen A."/>
            <person name="Riley R."/>
            <person name="Andreopoulos W."/>
            <person name="He G."/>
            <person name="Johnson J."/>
            <person name="Nolan M."/>
            <person name="Tritt A."/>
            <person name="Barry K.W."/>
            <person name="Grigoriev I.V."/>
            <person name="Nagy L.G."/>
            <person name="Hibbett D."/>
            <person name="Henrissat B."/>
            <person name="Matheny P.B."/>
            <person name="Labbe J."/>
            <person name="Martin F.M."/>
        </authorList>
    </citation>
    <scope>NUCLEOTIDE SEQUENCE</scope>
    <source>
        <strain evidence="1">EC-137</strain>
    </source>
</reference>
<evidence type="ECO:0000313" key="2">
    <source>
        <dbReference type="Proteomes" id="UP000814128"/>
    </source>
</evidence>
<organism evidence="1 2">
    <name type="scientific">Vararia minispora EC-137</name>
    <dbReference type="NCBI Taxonomy" id="1314806"/>
    <lineage>
        <taxon>Eukaryota</taxon>
        <taxon>Fungi</taxon>
        <taxon>Dikarya</taxon>
        <taxon>Basidiomycota</taxon>
        <taxon>Agaricomycotina</taxon>
        <taxon>Agaricomycetes</taxon>
        <taxon>Russulales</taxon>
        <taxon>Lachnocladiaceae</taxon>
        <taxon>Vararia</taxon>
    </lineage>
</organism>
<reference evidence="1" key="1">
    <citation type="submission" date="2021-02" db="EMBL/GenBank/DDBJ databases">
        <authorList>
            <consortium name="DOE Joint Genome Institute"/>
            <person name="Ahrendt S."/>
            <person name="Looney B.P."/>
            <person name="Miyauchi S."/>
            <person name="Morin E."/>
            <person name="Drula E."/>
            <person name="Courty P.E."/>
            <person name="Chicoki N."/>
            <person name="Fauchery L."/>
            <person name="Kohler A."/>
            <person name="Kuo A."/>
            <person name="Labutti K."/>
            <person name="Pangilinan J."/>
            <person name="Lipzen A."/>
            <person name="Riley R."/>
            <person name="Andreopoulos W."/>
            <person name="He G."/>
            <person name="Johnson J."/>
            <person name="Barry K.W."/>
            <person name="Grigoriev I.V."/>
            <person name="Nagy L."/>
            <person name="Hibbett D."/>
            <person name="Henrissat B."/>
            <person name="Matheny P.B."/>
            <person name="Labbe J."/>
            <person name="Martin F."/>
        </authorList>
    </citation>
    <scope>NUCLEOTIDE SEQUENCE</scope>
    <source>
        <strain evidence="1">EC-137</strain>
    </source>
</reference>
<dbReference type="Proteomes" id="UP000814128">
    <property type="component" value="Unassembled WGS sequence"/>
</dbReference>
<evidence type="ECO:0000313" key="1">
    <source>
        <dbReference type="EMBL" id="KAI0028755.1"/>
    </source>
</evidence>
<name>A0ACB8QAQ2_9AGAM</name>
<sequence>MPTNFLKTSLASVPTEGLVELYWGTADPYDTETTTSPARQDDGKAQELAQTIELTVCVIRTCDRSSQRQMARGQARGSLEDIGVAWPQSSPGRRVDGSERVRPSQTQTSTCRLSRFAFSKARLMTEALQPTLKEAQTLQGNPPREDQVPGTLKSFPSWTCG</sequence>
<keyword evidence="2" id="KW-1185">Reference proteome</keyword>
<protein>
    <submittedName>
        <fullName evidence="1">Uncharacterized protein</fullName>
    </submittedName>
</protein>
<gene>
    <name evidence="1" type="ORF">K488DRAFT_73534</name>
</gene>
<proteinExistence type="predicted"/>